<gene>
    <name evidence="2" type="ORF">NW762_008878</name>
</gene>
<sequence>MPRSTSARRFSAQKPSPYSRPTTSHEESDAAAPEKATRICVLNNMRLDSVKTKAEQDATGCTIQVSSNKDQNNAMAQVPGLDNTWAITVDNPQSWNTIYSMMPGKKLSVIVAVAPDTPIQTTKMDWSVLKGPAQSSEAPARYQQSPSYCHSPEDEGPLKAFMRGLGGPSSLREHKRKRPSR</sequence>
<keyword evidence="3" id="KW-1185">Reference proteome</keyword>
<evidence type="ECO:0000313" key="3">
    <source>
        <dbReference type="Proteomes" id="UP001152049"/>
    </source>
</evidence>
<feature type="compositionally biased region" description="Polar residues" evidence="1">
    <location>
        <begin position="133"/>
        <end position="148"/>
    </location>
</feature>
<name>A0A9W8RXF0_9HYPO</name>
<protein>
    <submittedName>
        <fullName evidence="2">Uncharacterized protein</fullName>
    </submittedName>
</protein>
<organism evidence="2 3">
    <name type="scientific">Fusarium torreyae</name>
    <dbReference type="NCBI Taxonomy" id="1237075"/>
    <lineage>
        <taxon>Eukaryota</taxon>
        <taxon>Fungi</taxon>
        <taxon>Dikarya</taxon>
        <taxon>Ascomycota</taxon>
        <taxon>Pezizomycotina</taxon>
        <taxon>Sordariomycetes</taxon>
        <taxon>Hypocreomycetidae</taxon>
        <taxon>Hypocreales</taxon>
        <taxon>Nectriaceae</taxon>
        <taxon>Fusarium</taxon>
    </lineage>
</organism>
<reference evidence="2" key="1">
    <citation type="submission" date="2022-09" db="EMBL/GenBank/DDBJ databases">
        <title>Fusarium specimens isolated from Avocado Roots.</title>
        <authorList>
            <person name="Stajich J."/>
            <person name="Roper C."/>
            <person name="Heimlech-Rivalta G."/>
        </authorList>
    </citation>
    <scope>NUCLEOTIDE SEQUENCE</scope>
    <source>
        <strain evidence="2">CF00136</strain>
    </source>
</reference>
<accession>A0A9W8RXF0</accession>
<dbReference type="OrthoDB" id="10397410at2759"/>
<proteinExistence type="predicted"/>
<feature type="compositionally biased region" description="Polar residues" evidence="1">
    <location>
        <begin position="1"/>
        <end position="22"/>
    </location>
</feature>
<feature type="region of interest" description="Disordered" evidence="1">
    <location>
        <begin position="130"/>
        <end position="181"/>
    </location>
</feature>
<dbReference type="Proteomes" id="UP001152049">
    <property type="component" value="Unassembled WGS sequence"/>
</dbReference>
<feature type="region of interest" description="Disordered" evidence="1">
    <location>
        <begin position="1"/>
        <end position="34"/>
    </location>
</feature>
<dbReference type="AlphaFoldDB" id="A0A9W8RXF0"/>
<comment type="caution">
    <text evidence="2">The sequence shown here is derived from an EMBL/GenBank/DDBJ whole genome shotgun (WGS) entry which is preliminary data.</text>
</comment>
<evidence type="ECO:0000313" key="2">
    <source>
        <dbReference type="EMBL" id="KAJ4256782.1"/>
    </source>
</evidence>
<evidence type="ECO:0000256" key="1">
    <source>
        <dbReference type="SAM" id="MobiDB-lite"/>
    </source>
</evidence>
<dbReference type="EMBL" id="JAOQAZ010000018">
    <property type="protein sequence ID" value="KAJ4256782.1"/>
    <property type="molecule type" value="Genomic_DNA"/>
</dbReference>